<dbReference type="InterPro" id="IPR038770">
    <property type="entry name" value="Na+/solute_symporter_sf"/>
</dbReference>
<dbReference type="Gene3D" id="1.20.1530.20">
    <property type="match status" value="1"/>
</dbReference>
<dbReference type="AlphaFoldDB" id="D2R6D2"/>
<feature type="chain" id="PRO_5003034677" evidence="9">
    <location>
        <begin position="23"/>
        <end position="623"/>
    </location>
</feature>
<feature type="transmembrane region" description="Helical" evidence="8">
    <location>
        <begin position="53"/>
        <end position="71"/>
    </location>
</feature>
<evidence type="ECO:0000259" key="10">
    <source>
        <dbReference type="PROSITE" id="PS51201"/>
    </source>
</evidence>
<feature type="transmembrane region" description="Helical" evidence="8">
    <location>
        <begin position="107"/>
        <end position="124"/>
    </location>
</feature>
<dbReference type="Pfam" id="PF00999">
    <property type="entry name" value="Na_H_Exchanger"/>
    <property type="match status" value="1"/>
</dbReference>
<dbReference type="Pfam" id="PF02254">
    <property type="entry name" value="TrkA_N"/>
    <property type="match status" value="1"/>
</dbReference>
<feature type="transmembrane region" description="Helical" evidence="8">
    <location>
        <begin position="164"/>
        <end position="185"/>
    </location>
</feature>
<evidence type="ECO:0000256" key="5">
    <source>
        <dbReference type="ARBA" id="ARBA00022989"/>
    </source>
</evidence>
<dbReference type="GO" id="GO:0016020">
    <property type="term" value="C:membrane"/>
    <property type="evidence" value="ECO:0007669"/>
    <property type="project" value="UniProtKB-SubCell"/>
</dbReference>
<dbReference type="PANTHER" id="PTHR42751:SF1">
    <property type="entry name" value="CATION_PROTON ANTIPORTER YBAL-RELATED"/>
    <property type="match status" value="1"/>
</dbReference>
<feature type="domain" description="RCK N-terminal" evidence="10">
    <location>
        <begin position="469"/>
        <end position="585"/>
    </location>
</feature>
<evidence type="ECO:0000256" key="2">
    <source>
        <dbReference type="ARBA" id="ARBA00005551"/>
    </source>
</evidence>
<feature type="region of interest" description="Disordered" evidence="7">
    <location>
        <begin position="30"/>
        <end position="49"/>
    </location>
</feature>
<name>D2R6D2_PIRSD</name>
<keyword evidence="12" id="KW-1185">Reference proteome</keyword>
<feature type="transmembrane region" description="Helical" evidence="8">
    <location>
        <begin position="78"/>
        <end position="95"/>
    </location>
</feature>
<dbReference type="KEGG" id="psl:Psta_0825"/>
<dbReference type="GO" id="GO:0015297">
    <property type="term" value="F:antiporter activity"/>
    <property type="evidence" value="ECO:0007669"/>
    <property type="project" value="InterPro"/>
</dbReference>
<evidence type="ECO:0000256" key="7">
    <source>
        <dbReference type="SAM" id="MobiDB-lite"/>
    </source>
</evidence>
<proteinExistence type="inferred from homology"/>
<comment type="similarity">
    <text evidence="2">Belongs to the monovalent cation:proton antiporter 2 (CPA2) transporter (TC 2.A.37) family.</text>
</comment>
<dbReference type="GO" id="GO:1902600">
    <property type="term" value="P:proton transmembrane transport"/>
    <property type="evidence" value="ECO:0007669"/>
    <property type="project" value="InterPro"/>
</dbReference>
<keyword evidence="6 8" id="KW-0472">Membrane</keyword>
<keyword evidence="4 8" id="KW-0812">Transmembrane</keyword>
<reference evidence="11 12" key="1">
    <citation type="journal article" date="2009" name="Stand. Genomic Sci.">
        <title>Complete genome sequence of Pirellula staleyi type strain (ATCC 27377).</title>
        <authorList>
            <person name="Clum A."/>
            <person name="Tindall B.J."/>
            <person name="Sikorski J."/>
            <person name="Ivanova N."/>
            <person name="Mavrommatis K."/>
            <person name="Lucas S."/>
            <person name="Glavina del Rio T."/>
            <person name="Nolan M."/>
            <person name="Chen F."/>
            <person name="Tice H."/>
            <person name="Pitluck S."/>
            <person name="Cheng J.F."/>
            <person name="Chertkov O."/>
            <person name="Brettin T."/>
            <person name="Han C."/>
            <person name="Detter J.C."/>
            <person name="Kuske C."/>
            <person name="Bruce D."/>
            <person name="Goodwin L."/>
            <person name="Ovchinikova G."/>
            <person name="Pati A."/>
            <person name="Mikhailova N."/>
            <person name="Chen A."/>
            <person name="Palaniappan K."/>
            <person name="Land M."/>
            <person name="Hauser L."/>
            <person name="Chang Y.J."/>
            <person name="Jeffries C.D."/>
            <person name="Chain P."/>
            <person name="Rohde M."/>
            <person name="Goker M."/>
            <person name="Bristow J."/>
            <person name="Eisen J.A."/>
            <person name="Markowitz V."/>
            <person name="Hugenholtz P."/>
            <person name="Kyrpides N.C."/>
            <person name="Klenk H.P."/>
            <person name="Lapidus A."/>
        </authorList>
    </citation>
    <scope>NUCLEOTIDE SEQUENCE [LARGE SCALE GENOMIC DNA]</scope>
    <source>
        <strain evidence="12">ATCC 27377 / DSM 6068 / ICPB 4128</strain>
    </source>
</reference>
<evidence type="ECO:0000256" key="6">
    <source>
        <dbReference type="ARBA" id="ARBA00023136"/>
    </source>
</evidence>
<evidence type="ECO:0000313" key="12">
    <source>
        <dbReference type="Proteomes" id="UP000001887"/>
    </source>
</evidence>
<feature type="transmembrane region" description="Helical" evidence="8">
    <location>
        <begin position="226"/>
        <end position="251"/>
    </location>
</feature>
<dbReference type="InterPro" id="IPR036291">
    <property type="entry name" value="NAD(P)-bd_dom_sf"/>
</dbReference>
<keyword evidence="9" id="KW-0732">Signal</keyword>
<dbReference type="InterPro" id="IPR006153">
    <property type="entry name" value="Cation/H_exchanger_TM"/>
</dbReference>
<sequence length="623" mass="66634" precursor="true">MHFFVLMLALLGWMADAAPAAADVRAANPHPVANDAQPHEAEPQPHRGGQPNIDLILTLTGGLAAALVLGYITQQLQLSPIVGYLLAGIAVGPHTPGFEADLHLAEQMAEIGVILLMFGVGLHFHLKELLAVRSVAVPGALVQSITATVLGALAGRLFGWDWSISFVFGGAISVASTVVLVRVLSDNRALHTRVGHVAVGWLVVEDLLTVVALVLLPSLFGNDAQGGWGVAIALGLALVKMGTLVAVVFVVGGRLVPWLLDRVASTRSRELFTLTVLVIALGIAVGSATVFGVSMALGAFLAGMIVGRSEFSLRAASEALPMRDAFAVLFFVSVGMLLDPRQLLESPMVILCTLAIVLVAKPASAMLIVLLMRYPLKVALSVSIALAQIGEFSFILATLGKQLKIVPDVMADEVINTLVAAAIVSITLNPLLYRMVGPIDQWLLSWRKTPAQQPVAKPDQEEDSEESPRHRAIVVGYGPVGKTVTQLLLDNGITPTVIELNHETVRRIKTFDVAAIYGDASRPDVLVEAGIAEAENLILSSGTSQTDEEIIRRAKELNPKIRILARSQYVRELPKLRHAGAEEVFSGEGEVAMAMTMAILRRLGATPEQIDRERERVTSEFLK</sequence>
<dbReference type="PROSITE" id="PS51201">
    <property type="entry name" value="RCK_N"/>
    <property type="match status" value="1"/>
</dbReference>
<gene>
    <name evidence="11" type="ordered locus">Psta_0825</name>
</gene>
<accession>D2R6D2</accession>
<feature type="transmembrane region" description="Helical" evidence="8">
    <location>
        <begin position="350"/>
        <end position="372"/>
    </location>
</feature>
<dbReference type="eggNOG" id="COG1226">
    <property type="taxonomic scope" value="Bacteria"/>
</dbReference>
<keyword evidence="5 8" id="KW-1133">Transmembrane helix</keyword>
<feature type="transmembrane region" description="Helical" evidence="8">
    <location>
        <begin position="136"/>
        <end position="158"/>
    </location>
</feature>
<dbReference type="GO" id="GO:0006813">
    <property type="term" value="P:potassium ion transport"/>
    <property type="evidence" value="ECO:0007669"/>
    <property type="project" value="InterPro"/>
</dbReference>
<dbReference type="eggNOG" id="COG4651">
    <property type="taxonomic scope" value="Bacteria"/>
</dbReference>
<dbReference type="Proteomes" id="UP000001887">
    <property type="component" value="Chromosome"/>
</dbReference>
<evidence type="ECO:0000313" key="11">
    <source>
        <dbReference type="EMBL" id="ADB15510.1"/>
    </source>
</evidence>
<dbReference type="SUPFAM" id="SSF51735">
    <property type="entry name" value="NAD(P)-binding Rossmann-fold domains"/>
    <property type="match status" value="1"/>
</dbReference>
<dbReference type="STRING" id="530564.Psta_0825"/>
<dbReference type="EMBL" id="CP001848">
    <property type="protein sequence ID" value="ADB15510.1"/>
    <property type="molecule type" value="Genomic_DNA"/>
</dbReference>
<dbReference type="Gene3D" id="3.40.50.720">
    <property type="entry name" value="NAD(P)-binding Rossmann-like Domain"/>
    <property type="match status" value="1"/>
</dbReference>
<protein>
    <submittedName>
        <fullName evidence="11">Sodium/hydrogen exchanger</fullName>
    </submittedName>
</protein>
<organism evidence="11 12">
    <name type="scientific">Pirellula staleyi (strain ATCC 27377 / DSM 6068 / ICPB 4128)</name>
    <name type="common">Pirella staleyi</name>
    <dbReference type="NCBI Taxonomy" id="530564"/>
    <lineage>
        <taxon>Bacteria</taxon>
        <taxon>Pseudomonadati</taxon>
        <taxon>Planctomycetota</taxon>
        <taxon>Planctomycetia</taxon>
        <taxon>Pirellulales</taxon>
        <taxon>Pirellulaceae</taxon>
        <taxon>Pirellula</taxon>
    </lineage>
</organism>
<evidence type="ECO:0000256" key="1">
    <source>
        <dbReference type="ARBA" id="ARBA00004141"/>
    </source>
</evidence>
<feature type="transmembrane region" description="Helical" evidence="8">
    <location>
        <begin position="197"/>
        <end position="220"/>
    </location>
</feature>
<dbReference type="InterPro" id="IPR003148">
    <property type="entry name" value="RCK_N"/>
</dbReference>
<evidence type="ECO:0000256" key="3">
    <source>
        <dbReference type="ARBA" id="ARBA00022448"/>
    </source>
</evidence>
<feature type="transmembrane region" description="Helical" evidence="8">
    <location>
        <begin position="271"/>
        <end position="300"/>
    </location>
</feature>
<evidence type="ECO:0000256" key="4">
    <source>
        <dbReference type="ARBA" id="ARBA00022692"/>
    </source>
</evidence>
<evidence type="ECO:0000256" key="8">
    <source>
        <dbReference type="SAM" id="Phobius"/>
    </source>
</evidence>
<feature type="transmembrane region" description="Helical" evidence="8">
    <location>
        <begin position="378"/>
        <end position="400"/>
    </location>
</feature>
<dbReference type="PANTHER" id="PTHR42751">
    <property type="entry name" value="SODIUM/HYDROGEN EXCHANGER FAMILY/TRKA DOMAIN PROTEIN"/>
    <property type="match status" value="1"/>
</dbReference>
<keyword evidence="3" id="KW-0813">Transport</keyword>
<dbReference type="HOGENOM" id="CLU_005126_9_1_0"/>
<evidence type="ECO:0000256" key="9">
    <source>
        <dbReference type="SAM" id="SignalP"/>
    </source>
</evidence>
<comment type="subcellular location">
    <subcellularLocation>
        <location evidence="1">Membrane</location>
        <topology evidence="1">Multi-pass membrane protein</topology>
    </subcellularLocation>
</comment>
<feature type="signal peptide" evidence="9">
    <location>
        <begin position="1"/>
        <end position="22"/>
    </location>
</feature>